<gene>
    <name evidence="2" type="ORF">OUZ56_029583</name>
</gene>
<feature type="region of interest" description="Disordered" evidence="1">
    <location>
        <begin position="167"/>
        <end position="188"/>
    </location>
</feature>
<evidence type="ECO:0000313" key="2">
    <source>
        <dbReference type="EMBL" id="KAK4037551.1"/>
    </source>
</evidence>
<reference evidence="2 3" key="1">
    <citation type="journal article" date="2023" name="Nucleic Acids Res.">
        <title>The hologenome of Daphnia magna reveals possible DNA methylation and microbiome-mediated evolution of the host genome.</title>
        <authorList>
            <person name="Chaturvedi A."/>
            <person name="Li X."/>
            <person name="Dhandapani V."/>
            <person name="Marshall H."/>
            <person name="Kissane S."/>
            <person name="Cuenca-Cambronero M."/>
            <person name="Asole G."/>
            <person name="Calvet F."/>
            <person name="Ruiz-Romero M."/>
            <person name="Marangio P."/>
            <person name="Guigo R."/>
            <person name="Rago D."/>
            <person name="Mirbahai L."/>
            <person name="Eastwood N."/>
            <person name="Colbourne J.K."/>
            <person name="Zhou J."/>
            <person name="Mallon E."/>
            <person name="Orsini L."/>
        </authorList>
    </citation>
    <scope>NUCLEOTIDE SEQUENCE [LARGE SCALE GENOMIC DNA]</scope>
    <source>
        <strain evidence="2">LRV0_1</strain>
    </source>
</reference>
<feature type="region of interest" description="Disordered" evidence="1">
    <location>
        <begin position="495"/>
        <end position="539"/>
    </location>
</feature>
<evidence type="ECO:0000256" key="1">
    <source>
        <dbReference type="SAM" id="MobiDB-lite"/>
    </source>
</evidence>
<proteinExistence type="predicted"/>
<sequence>MAVLGSWYEFYIGAIQRTLQGISNTSPQPKTPYYLNHGRDAVMPIDRWLQTTPSDPITPQDYKSGTMKRLFKAFYLVKENLEKARAQQKEQYNKRLIWKNDPCTDFENLRLNPARQVIEEEEEEELTTVEDDIVETPDSREAFSLDLPIDENKMNISNSFFGFTSPDRGDDEVAQPARPERRTGLRPWSSRRKPKIALQTLVLAAFCGMRLAFNATTCNCDKAIHKRFLQFNDEGCKPKITSAATVKCKIHETAHKNAITMAQYNGLLAASNLNLPNCTKLQPTGTDVAVLQCTPQVVTFSTAITDCGLQPKVGNSTISVEGWKLTAHRDSDFVNFNGRTHSYKNGTWEPIVPFVAIKGTKLINALSFEVDNTLALFKPRPVVGKLSLNQPEAARGTMANAYETCPVCSNNHMIPARGANPPYPVINPRRKFHIIGLPSAGALIKSFGTARAPPSSASGFTKRHFIAGDDDYRVQEYVPTRYHVNTDYAKENAYEDRLPRYSTPSPEGYDHADPLEESIWEPPSSPIQAQEDAPAHNEI</sequence>
<name>A0ABR0B790_9CRUS</name>
<evidence type="ECO:0000313" key="3">
    <source>
        <dbReference type="Proteomes" id="UP001234178"/>
    </source>
</evidence>
<organism evidence="2 3">
    <name type="scientific">Daphnia magna</name>
    <dbReference type="NCBI Taxonomy" id="35525"/>
    <lineage>
        <taxon>Eukaryota</taxon>
        <taxon>Metazoa</taxon>
        <taxon>Ecdysozoa</taxon>
        <taxon>Arthropoda</taxon>
        <taxon>Crustacea</taxon>
        <taxon>Branchiopoda</taxon>
        <taxon>Diplostraca</taxon>
        <taxon>Cladocera</taxon>
        <taxon>Anomopoda</taxon>
        <taxon>Daphniidae</taxon>
        <taxon>Daphnia</taxon>
    </lineage>
</organism>
<dbReference type="EMBL" id="JAOYFB010000040">
    <property type="protein sequence ID" value="KAK4037551.1"/>
    <property type="molecule type" value="Genomic_DNA"/>
</dbReference>
<accession>A0ABR0B790</accession>
<comment type="caution">
    <text evidence="2">The sequence shown here is derived from an EMBL/GenBank/DDBJ whole genome shotgun (WGS) entry which is preliminary data.</text>
</comment>
<keyword evidence="3" id="KW-1185">Reference proteome</keyword>
<dbReference type="Proteomes" id="UP001234178">
    <property type="component" value="Unassembled WGS sequence"/>
</dbReference>
<protein>
    <submittedName>
        <fullName evidence="2">Uncharacterized protein</fullName>
    </submittedName>
</protein>